<dbReference type="InterPro" id="IPR003790">
    <property type="entry name" value="GHL10"/>
</dbReference>
<dbReference type="InterPro" id="IPR035986">
    <property type="entry name" value="PKD_dom_sf"/>
</dbReference>
<dbReference type="CDD" id="cd00146">
    <property type="entry name" value="PKD"/>
    <property type="match status" value="1"/>
</dbReference>
<dbReference type="InterPro" id="IPR052177">
    <property type="entry name" value="Divisome_Glycosyl_Hydrolase"/>
</dbReference>
<name>A0A1T5AP14_9SPHI</name>
<dbReference type="AlphaFoldDB" id="A0A1T5AP14"/>
<accession>A0A1T5AP14</accession>
<evidence type="ECO:0000313" key="5">
    <source>
        <dbReference type="Proteomes" id="UP000189981"/>
    </source>
</evidence>
<dbReference type="Gene3D" id="2.60.40.10">
    <property type="entry name" value="Immunoglobulins"/>
    <property type="match status" value="2"/>
</dbReference>
<evidence type="ECO:0000313" key="4">
    <source>
        <dbReference type="EMBL" id="SKB36708.1"/>
    </source>
</evidence>
<dbReference type="RefSeq" id="WP_079701446.1">
    <property type="nucleotide sequence ID" value="NZ_FUYR01000001.1"/>
</dbReference>
<dbReference type="Gene3D" id="3.20.20.80">
    <property type="entry name" value="Glycosidases"/>
    <property type="match status" value="1"/>
</dbReference>
<dbReference type="PANTHER" id="PTHR43405:SF1">
    <property type="entry name" value="GLYCOSYL HYDROLASE DIGH"/>
    <property type="match status" value="1"/>
</dbReference>
<dbReference type="STRING" id="572036.SAMN05661099_0910"/>
<dbReference type="PANTHER" id="PTHR43405">
    <property type="entry name" value="GLYCOSYL HYDROLASE DIGH"/>
    <property type="match status" value="1"/>
</dbReference>
<organism evidence="4 5">
    <name type="scientific">Daejeonella lutea</name>
    <dbReference type="NCBI Taxonomy" id="572036"/>
    <lineage>
        <taxon>Bacteria</taxon>
        <taxon>Pseudomonadati</taxon>
        <taxon>Bacteroidota</taxon>
        <taxon>Sphingobacteriia</taxon>
        <taxon>Sphingobacteriales</taxon>
        <taxon>Sphingobacteriaceae</taxon>
        <taxon>Daejeonella</taxon>
    </lineage>
</organism>
<feature type="chain" id="PRO_5010559365" evidence="2">
    <location>
        <begin position="20"/>
        <end position="829"/>
    </location>
</feature>
<reference evidence="5" key="1">
    <citation type="submission" date="2017-02" db="EMBL/GenBank/DDBJ databases">
        <authorList>
            <person name="Varghese N."/>
            <person name="Submissions S."/>
        </authorList>
    </citation>
    <scope>NUCLEOTIDE SEQUENCE [LARGE SCALE GENOMIC DNA]</scope>
    <source>
        <strain evidence="5">DSM 22385</strain>
    </source>
</reference>
<dbReference type="OrthoDB" id="9773203at2"/>
<dbReference type="SUPFAM" id="SSF49299">
    <property type="entry name" value="PKD domain"/>
    <property type="match status" value="1"/>
</dbReference>
<keyword evidence="4" id="KW-0449">Lipoprotein</keyword>
<dbReference type="SUPFAM" id="SSF51445">
    <property type="entry name" value="(Trans)glycosidases"/>
    <property type="match status" value="1"/>
</dbReference>
<dbReference type="InterPro" id="IPR013783">
    <property type="entry name" value="Ig-like_fold"/>
</dbReference>
<protein>
    <submittedName>
        <fullName evidence="4">Uncharacterized lipoprotein YddW, UPF0748 family</fullName>
    </submittedName>
</protein>
<dbReference type="Pfam" id="PF02638">
    <property type="entry name" value="GHL10"/>
    <property type="match status" value="1"/>
</dbReference>
<keyword evidence="5" id="KW-1185">Reference proteome</keyword>
<dbReference type="EMBL" id="FUYR01000001">
    <property type="protein sequence ID" value="SKB36708.1"/>
    <property type="molecule type" value="Genomic_DNA"/>
</dbReference>
<sequence>MKKLLPAILVLLTALTTFAQTPPKRELRGVWISTHISLDWPNRTQTPTQQKTALTGILDHNKATGMNAAYFQVRSQSDAMYPSALEPWSYYLTNQQGRAPSPLWDPLQFAIDETKKRGMEFHAWINPYRAVATLANANIPAQYAPNHVSKTHPEWMLTVGTVQILNPGLPQVRDHVTNVIVDIFKRYDVDGIHFDDYFYPNGTTGDDAAYNADPRGFPATTAGRADWRRDNINLLIKRVSDSINVLKPWVKFGVSPSGIYRSSTDPNIGSPTSAGALQHYSALFADSKKWIQSGWVDYLTPQVYWYIGQTGSDYKLLVPWWNNNSFGRHIYIGMADYKVNTAGWLSRSEIPNQVRLNRSNPNVFGQTHFRHAFLVANPLNYRDSLKQHFYNKPALLPAMTWKDSVAPAAPDSLGLARTSGSIVLSWNKPAASPNELDKAKRFAIYRSTSPVIDKENANNLIGITNQDEDTFTDNSVVADSIYYYAVTSLDRLYNESAGSNIASNDTIKPVVVVQNITRDLVNGNVSISVSDIDNGSSDNWGIASMQLSKSTFDCTNIGPNTVTLTVIDKAGNIDSATAIVTINGRIPQPAIAVSRTNTTNTGLPANTIALGYGAQTLQLTASDSTATSGTTYSWSPATGLSSTTGSTVTFTPSQAGTYTFLVEARSEFGCIAVKSVIIEVIDVRCGDKVLVYKTAGNSGKCVQLCVSANAVPAHLANGSSLGKCAEGTTIIDSVEDYVADNNEVSVIKGYPNPFTSQFTLTFKLEKKQNNVTLDIFDLAGNRLKRVYAGNVNEGQEYSFPIDASGFQGKFFNARLTAPGKVYNFRLVKD</sequence>
<dbReference type="InterPro" id="IPR017853">
    <property type="entry name" value="GH"/>
</dbReference>
<gene>
    <name evidence="4" type="ORF">SAMN05661099_0910</name>
</gene>
<feature type="domain" description="Glycosyl hydrolase-like 10" evidence="3">
    <location>
        <begin position="26"/>
        <end position="342"/>
    </location>
</feature>
<dbReference type="Proteomes" id="UP000189981">
    <property type="component" value="Unassembled WGS sequence"/>
</dbReference>
<evidence type="ECO:0000256" key="1">
    <source>
        <dbReference type="ARBA" id="ARBA00022729"/>
    </source>
</evidence>
<proteinExistence type="predicted"/>
<feature type="signal peptide" evidence="2">
    <location>
        <begin position="1"/>
        <end position="19"/>
    </location>
</feature>
<evidence type="ECO:0000259" key="3">
    <source>
        <dbReference type="Pfam" id="PF02638"/>
    </source>
</evidence>
<evidence type="ECO:0000256" key="2">
    <source>
        <dbReference type="SAM" id="SignalP"/>
    </source>
</evidence>
<keyword evidence="1 2" id="KW-0732">Signal</keyword>